<evidence type="ECO:0000259" key="4">
    <source>
        <dbReference type="Pfam" id="PF14490"/>
    </source>
</evidence>
<gene>
    <name evidence="5" type="ORF">BTR14_01610</name>
</gene>
<reference evidence="5 6" key="1">
    <citation type="journal article" date="2017" name="Antonie Van Leeuwenhoek">
        <title>Rhizobium rhizosphaerae sp. nov., a novel species isolated from rice rhizosphere.</title>
        <authorList>
            <person name="Zhao J.J."/>
            <person name="Zhang J."/>
            <person name="Zhang R.J."/>
            <person name="Zhang C.W."/>
            <person name="Yin H.Q."/>
            <person name="Zhang X.X."/>
        </authorList>
    </citation>
    <scope>NUCLEOTIDE SEQUENCE [LARGE SCALE GENOMIC DNA]</scope>
    <source>
        <strain evidence="5 6">RD15</strain>
    </source>
</reference>
<name>A0ABX3PJ54_9HYPH</name>
<organism evidence="5 6">
    <name type="scientific">Xaviernesmea rhizosphaerae</name>
    <dbReference type="NCBI Taxonomy" id="1672749"/>
    <lineage>
        <taxon>Bacteria</taxon>
        <taxon>Pseudomonadati</taxon>
        <taxon>Pseudomonadota</taxon>
        <taxon>Alphaproteobacteria</taxon>
        <taxon>Hyphomicrobiales</taxon>
        <taxon>Rhizobiaceae</taxon>
        <taxon>Rhizobium/Agrobacterium group</taxon>
        <taxon>Xaviernesmea</taxon>
    </lineage>
</organism>
<comment type="caution">
    <text evidence="5">The sequence shown here is derived from an EMBL/GenBank/DDBJ whole genome shotgun (WGS) entry which is preliminary data.</text>
</comment>
<dbReference type="InterPro" id="IPR027785">
    <property type="entry name" value="UvrD-like_helicase_C"/>
</dbReference>
<evidence type="ECO:0000313" key="6">
    <source>
        <dbReference type="Proteomes" id="UP000192652"/>
    </source>
</evidence>
<dbReference type="CDD" id="cd17933">
    <property type="entry name" value="DEXSc_RecD-like"/>
    <property type="match status" value="1"/>
</dbReference>
<dbReference type="Pfam" id="PF13538">
    <property type="entry name" value="UvrD_C_2"/>
    <property type="match status" value="1"/>
</dbReference>
<dbReference type="Pfam" id="PF14490">
    <property type="entry name" value="HHH_RecD2"/>
    <property type="match status" value="1"/>
</dbReference>
<evidence type="ECO:0000259" key="3">
    <source>
        <dbReference type="Pfam" id="PF13538"/>
    </source>
</evidence>
<feature type="domain" description="UvrD-like helicase C-terminal" evidence="3">
    <location>
        <begin position="547"/>
        <end position="593"/>
    </location>
</feature>
<dbReference type="InterPro" id="IPR027417">
    <property type="entry name" value="P-loop_NTPase"/>
</dbReference>
<dbReference type="PANTHER" id="PTHR43788">
    <property type="entry name" value="DNA2/NAM7 HELICASE FAMILY MEMBER"/>
    <property type="match status" value="1"/>
</dbReference>
<dbReference type="EMBL" id="MSPX01000001">
    <property type="protein sequence ID" value="OQP88180.1"/>
    <property type="molecule type" value="Genomic_DNA"/>
</dbReference>
<evidence type="ECO:0000313" key="5">
    <source>
        <dbReference type="EMBL" id="OQP88180.1"/>
    </source>
</evidence>
<protein>
    <submittedName>
        <fullName evidence="5">Uncharacterized protein</fullName>
    </submittedName>
</protein>
<dbReference type="Proteomes" id="UP000192652">
    <property type="component" value="Unassembled WGS sequence"/>
</dbReference>
<evidence type="ECO:0000256" key="2">
    <source>
        <dbReference type="ARBA" id="ARBA00022840"/>
    </source>
</evidence>
<dbReference type="Gene3D" id="3.40.50.300">
    <property type="entry name" value="P-loop containing nucleotide triphosphate hydrolases"/>
    <property type="match status" value="2"/>
</dbReference>
<dbReference type="Gene3D" id="2.30.30.940">
    <property type="match status" value="1"/>
</dbReference>
<dbReference type="Gene3D" id="1.10.10.2220">
    <property type="match status" value="1"/>
</dbReference>
<dbReference type="PANTHER" id="PTHR43788:SF6">
    <property type="entry name" value="DNA HELICASE B"/>
    <property type="match status" value="1"/>
</dbReference>
<keyword evidence="1" id="KW-0547">Nucleotide-binding</keyword>
<dbReference type="InterPro" id="IPR029493">
    <property type="entry name" value="RecD2-like_HHH"/>
</dbReference>
<accession>A0ABX3PJ54</accession>
<dbReference type="SUPFAM" id="SSF52540">
    <property type="entry name" value="P-loop containing nucleoside triphosphate hydrolases"/>
    <property type="match status" value="2"/>
</dbReference>
<feature type="domain" description="ATP-dependent RecD2 DNA helicase-like helix-hairpin-helix" evidence="4">
    <location>
        <begin position="70"/>
        <end position="151"/>
    </location>
</feature>
<keyword evidence="6" id="KW-1185">Reference proteome</keyword>
<dbReference type="RefSeq" id="WP_081173189.1">
    <property type="nucleotide sequence ID" value="NZ_MSPX01000001.1"/>
</dbReference>
<dbReference type="InterPro" id="IPR050534">
    <property type="entry name" value="Coronavir_polyprotein_1ab"/>
</dbReference>
<dbReference type="CDD" id="cd18809">
    <property type="entry name" value="SF1_C_RecD"/>
    <property type="match status" value="1"/>
</dbReference>
<proteinExistence type="predicted"/>
<keyword evidence="2" id="KW-0067">ATP-binding</keyword>
<evidence type="ECO:0000256" key="1">
    <source>
        <dbReference type="ARBA" id="ARBA00022741"/>
    </source>
</evidence>
<dbReference type="Pfam" id="PF13604">
    <property type="entry name" value="AAA_30"/>
    <property type="match status" value="1"/>
</dbReference>
<sequence>MKDLPDGQHIVDFLSSRAEFVGIGKVAAKRLWKHFGDSLHALLDAGEVERLSEVIDYHQALIAVEAWTNQRALTECIVFFDRHGIDRRIARKALSFWGAQAVLMIRDNPFRLLSVCPWRRIDAMASTLGLHPQDPRRLVGAVEEALYNRLDQKHTWCSRDNLVRAVGRLLGGGRHLAETAIEFAVRDDAAIPIDGGYQPAGAAYMERFVEDRIRTHLTDGSTSDLFLDSILASDVERYLSESRNLATLTEEQREAVRMTLANTFSLLVGGAGVGKTTTLRAINEAARSFGMTVHQLAISGKAAHRIAEATGQPAQTIASWLHAVSNNTLKPGRHTFIVIDEASMVDLPTMYRVLFHIPEKAPLLLVGDVGQLPPIGFGKVLHRLVEEEVVPKTELTKVLRAADVTGIPHFSRMVRAGSVPALSAFEAGAPGASFIDANADEIASWLSRVREDLGCDDVQIVAPAYSGPSGIDAINRHFHLLNQSSGAETRGGLAAGDPCLWTQNDHQRQLWNGSLGIVSGFSGDAVIVEFNGRSYRIEASDIAKLELAYCISVHKAQGSQFKNVIVPVVPTRNLDRCMIYTAMTRATEKIVFVGDIDVLRTAVRAGSPSLHRDVGLRLRW</sequence>